<gene>
    <name evidence="3" type="ORF">Lwal_0520</name>
</gene>
<name>A0A0W1AMN4_9GAMM</name>
<dbReference type="InterPro" id="IPR038434">
    <property type="entry name" value="YARHG_sf"/>
</dbReference>
<dbReference type="AlphaFoldDB" id="A0A0W1AMN4"/>
<reference evidence="3 4" key="1">
    <citation type="submission" date="2015-11" db="EMBL/GenBank/DDBJ databases">
        <title>Genomic analysis of 38 Legionella species identifies large and diverse effector repertoires.</title>
        <authorList>
            <person name="Burstein D."/>
            <person name="Amaro F."/>
            <person name="Zusman T."/>
            <person name="Lifshitz Z."/>
            <person name="Cohen O."/>
            <person name="Gilbert J.A."/>
            <person name="Pupko T."/>
            <person name="Shuman H.A."/>
            <person name="Segal G."/>
        </authorList>
    </citation>
    <scope>NUCLEOTIDE SEQUENCE [LARGE SCALE GENOMIC DNA]</scope>
    <source>
        <strain evidence="3 4">ATCC 51914</strain>
    </source>
</reference>
<dbReference type="Gene3D" id="2.60.40.3680">
    <property type="match status" value="1"/>
</dbReference>
<feature type="domain" description="YARHG" evidence="2">
    <location>
        <begin position="265"/>
        <end position="345"/>
    </location>
</feature>
<dbReference type="Pfam" id="PF13308">
    <property type="entry name" value="YARHG"/>
    <property type="match status" value="1"/>
</dbReference>
<keyword evidence="4" id="KW-1185">Reference proteome</keyword>
<dbReference type="Gene3D" id="1.20.58.1690">
    <property type="match status" value="1"/>
</dbReference>
<dbReference type="SMART" id="SM01324">
    <property type="entry name" value="YARHG"/>
    <property type="match status" value="1"/>
</dbReference>
<dbReference type="RefSeq" id="WP_058479363.1">
    <property type="nucleotide sequence ID" value="NZ_CAAAIQ010000018.1"/>
</dbReference>
<dbReference type="EMBL" id="LNZB01000009">
    <property type="protein sequence ID" value="KTD82591.1"/>
    <property type="molecule type" value="Genomic_DNA"/>
</dbReference>
<keyword evidence="1" id="KW-0732">Signal</keyword>
<comment type="caution">
    <text evidence="3">The sequence shown here is derived from an EMBL/GenBank/DDBJ whole genome shotgun (WGS) entry which is preliminary data.</text>
</comment>
<proteinExistence type="predicted"/>
<organism evidence="3 4">
    <name type="scientific">Legionella waltersii</name>
    <dbReference type="NCBI Taxonomy" id="66969"/>
    <lineage>
        <taxon>Bacteria</taxon>
        <taxon>Pseudomonadati</taxon>
        <taxon>Pseudomonadota</taxon>
        <taxon>Gammaproteobacteria</taxon>
        <taxon>Legionellales</taxon>
        <taxon>Legionellaceae</taxon>
        <taxon>Legionella</taxon>
    </lineage>
</organism>
<dbReference type="STRING" id="66969.Lwal_0520"/>
<feature type="chain" id="PRO_5006919932" description="YARHG domain-containing protein" evidence="1">
    <location>
        <begin position="25"/>
        <end position="345"/>
    </location>
</feature>
<sequence length="345" mass="39351">MLSQYKLILLASLNLMLFAQTTLANDTAVGGEGSLPVPISQPNIEMVNETIRITGKDLNSPAMNGAWQYDCNFTFQNSLNKDLNVSMAFPFPINNGESEIAMPEGQKATVGKALVYDFKVTVNGFEIPSQSGKIAPNPDKSMYYEDAYYWKVNFPADSKVIIHHDYITGATYDVMGYHWVHYVLKTGSLWKHNTIGHTTLEVRPNTPTRLCDEIDSNIDVTKPTPAGMQIQGDGAHRKYIWDLKHFQPNEDMSLCLFTGLNFIRYKIVYKWLNTENAVNQLAKLSSKELRILRNSVFAQYGRSFKSPDLQSYFNQQWWYTLNPSYSDQMLTTDDKKFLNMLKQVD</sequence>
<dbReference type="InterPro" id="IPR025582">
    <property type="entry name" value="YARHG_dom"/>
</dbReference>
<evidence type="ECO:0000259" key="2">
    <source>
        <dbReference type="SMART" id="SM01324"/>
    </source>
</evidence>
<evidence type="ECO:0000256" key="1">
    <source>
        <dbReference type="SAM" id="SignalP"/>
    </source>
</evidence>
<dbReference type="Pfam" id="PF14415">
    <property type="entry name" value="DUF4424"/>
    <property type="match status" value="1"/>
</dbReference>
<dbReference type="OrthoDB" id="9816009at2"/>
<accession>A0A0W1AMN4</accession>
<protein>
    <recommendedName>
        <fullName evidence="2">YARHG domain-containing protein</fullName>
    </recommendedName>
</protein>
<dbReference type="Proteomes" id="UP000054729">
    <property type="component" value="Unassembled WGS sequence"/>
</dbReference>
<feature type="signal peptide" evidence="1">
    <location>
        <begin position="1"/>
        <end position="24"/>
    </location>
</feature>
<dbReference type="PATRIC" id="fig|66969.6.peg.557"/>
<dbReference type="InterPro" id="IPR025538">
    <property type="entry name" value="DUF4424"/>
</dbReference>
<evidence type="ECO:0000313" key="4">
    <source>
        <dbReference type="Proteomes" id="UP000054729"/>
    </source>
</evidence>
<evidence type="ECO:0000313" key="3">
    <source>
        <dbReference type="EMBL" id="KTD82591.1"/>
    </source>
</evidence>